<organism evidence="2 3">
    <name type="scientific">Plantactinospora alkalitolerans</name>
    <dbReference type="NCBI Taxonomy" id="2789879"/>
    <lineage>
        <taxon>Bacteria</taxon>
        <taxon>Bacillati</taxon>
        <taxon>Actinomycetota</taxon>
        <taxon>Actinomycetes</taxon>
        <taxon>Micromonosporales</taxon>
        <taxon>Micromonosporaceae</taxon>
        <taxon>Plantactinospora</taxon>
    </lineage>
</organism>
<keyword evidence="1" id="KW-0732">Signal</keyword>
<dbReference type="Gene3D" id="2.60.20.10">
    <property type="entry name" value="Crystallins"/>
    <property type="match status" value="1"/>
</dbReference>
<keyword evidence="3" id="KW-1185">Reference proteome</keyword>
<gene>
    <name evidence="2" type="ORF">I0C86_33805</name>
</gene>
<feature type="signal peptide" evidence="1">
    <location>
        <begin position="1"/>
        <end position="36"/>
    </location>
</feature>
<dbReference type="Proteomes" id="UP000638560">
    <property type="component" value="Unassembled WGS sequence"/>
</dbReference>
<dbReference type="InterPro" id="IPR006311">
    <property type="entry name" value="TAT_signal"/>
</dbReference>
<proteinExistence type="predicted"/>
<dbReference type="RefSeq" id="WP_196205373.1">
    <property type="nucleotide sequence ID" value="NZ_JADPUN010000300.1"/>
</dbReference>
<accession>A0ABS0H699</accession>
<comment type="caution">
    <text evidence="2">The sequence shown here is derived from an EMBL/GenBank/DDBJ whole genome shotgun (WGS) entry which is preliminary data.</text>
</comment>
<reference evidence="2 3" key="1">
    <citation type="submission" date="2020-11" db="EMBL/GenBank/DDBJ databases">
        <title>A novel isolate from a Black sea contaminated sediment with potential to produce alkanes: Plantactinospora alkalitolerans sp. nov.</title>
        <authorList>
            <person name="Carro L."/>
            <person name="Veyisoglu A."/>
            <person name="Guven K."/>
            <person name="Schumann P."/>
            <person name="Klenk H.-P."/>
            <person name="Sahin N."/>
        </authorList>
    </citation>
    <scope>NUCLEOTIDE SEQUENCE [LARGE SCALE GENOMIC DNA]</scope>
    <source>
        <strain evidence="2 3">S1510</strain>
    </source>
</reference>
<evidence type="ECO:0000256" key="1">
    <source>
        <dbReference type="SAM" id="SignalP"/>
    </source>
</evidence>
<dbReference type="Pfam" id="PF03995">
    <property type="entry name" value="Inhibitor_I36"/>
    <property type="match status" value="1"/>
</dbReference>
<evidence type="ECO:0000313" key="3">
    <source>
        <dbReference type="Proteomes" id="UP000638560"/>
    </source>
</evidence>
<feature type="chain" id="PRO_5046935678" evidence="1">
    <location>
        <begin position="37"/>
        <end position="135"/>
    </location>
</feature>
<dbReference type="PROSITE" id="PS51318">
    <property type="entry name" value="TAT"/>
    <property type="match status" value="1"/>
</dbReference>
<protein>
    <submittedName>
        <fullName evidence="2">Peptidase inhibitor family I36 protein</fullName>
    </submittedName>
</protein>
<name>A0ABS0H699_9ACTN</name>
<dbReference type="EMBL" id="JADPUN010000300">
    <property type="protein sequence ID" value="MBF9133874.1"/>
    <property type="molecule type" value="Genomic_DNA"/>
</dbReference>
<sequence>MSRSTGSTVSRRRRFTLFAVGAATAALVGVGAPASASPANSAAAADCPFSATLCLFDQTSFGGERFAVKSLVPGGTCVSLNDSGWGNRVRSAINTSSQGAALFANDDCVGGPYQVAANSSVSNLGSFRPQSVWVS</sequence>
<evidence type="ECO:0000313" key="2">
    <source>
        <dbReference type="EMBL" id="MBF9133874.1"/>
    </source>
</evidence>